<dbReference type="OrthoDB" id="10599525at2759"/>
<dbReference type="EMBL" id="LAVV01012325">
    <property type="protein sequence ID" value="KNZ46799.1"/>
    <property type="molecule type" value="Genomic_DNA"/>
</dbReference>
<organism evidence="2 3">
    <name type="scientific">Puccinia sorghi</name>
    <dbReference type="NCBI Taxonomy" id="27349"/>
    <lineage>
        <taxon>Eukaryota</taxon>
        <taxon>Fungi</taxon>
        <taxon>Dikarya</taxon>
        <taxon>Basidiomycota</taxon>
        <taxon>Pucciniomycotina</taxon>
        <taxon>Pucciniomycetes</taxon>
        <taxon>Pucciniales</taxon>
        <taxon>Pucciniaceae</taxon>
        <taxon>Puccinia</taxon>
    </lineage>
</organism>
<accession>A0A0L6UE05</accession>
<dbReference type="PANTHER" id="PTHR45992:SF2">
    <property type="entry name" value="EUKARYOTIC ELONGATION FACTOR 2 KINASE"/>
    <property type="match status" value="1"/>
</dbReference>
<keyword evidence="3" id="KW-1185">Reference proteome</keyword>
<protein>
    <submittedName>
        <fullName evidence="2">AlphaK I8</fullName>
    </submittedName>
</protein>
<dbReference type="InterPro" id="IPR051852">
    <property type="entry name" value="Alpha-type_PK"/>
</dbReference>
<dbReference type="PANTHER" id="PTHR45992">
    <property type="entry name" value="EUKARYOTIC ELONGATION FACTOR 2 KINASE-RELATED"/>
    <property type="match status" value="1"/>
</dbReference>
<dbReference type="GO" id="GO:0004674">
    <property type="term" value="F:protein serine/threonine kinase activity"/>
    <property type="evidence" value="ECO:0007669"/>
    <property type="project" value="TreeGrafter"/>
</dbReference>
<feature type="region of interest" description="Disordered" evidence="1">
    <location>
        <begin position="94"/>
        <end position="123"/>
    </location>
</feature>
<evidence type="ECO:0000256" key="1">
    <source>
        <dbReference type="SAM" id="MobiDB-lite"/>
    </source>
</evidence>
<reference evidence="2 3" key="1">
    <citation type="submission" date="2015-08" db="EMBL/GenBank/DDBJ databases">
        <title>Next Generation Sequencing and Analysis of the Genome of Puccinia sorghi L Schw, the Causal Agent of Maize Common Rust.</title>
        <authorList>
            <person name="Rochi L."/>
            <person name="Burguener G."/>
            <person name="Darino M."/>
            <person name="Turjanski A."/>
            <person name="Kreff E."/>
            <person name="Dieguez M.J."/>
            <person name="Sacco F."/>
        </authorList>
    </citation>
    <scope>NUCLEOTIDE SEQUENCE [LARGE SCALE GENOMIC DNA]</scope>
    <source>
        <strain evidence="2 3">RO10H11247</strain>
    </source>
</reference>
<dbReference type="STRING" id="27349.A0A0L6UE05"/>
<name>A0A0L6UE05_9BASI</name>
<dbReference type="GO" id="GO:1903013">
    <property type="term" value="P:response to differentiation-inducing factor 1"/>
    <property type="evidence" value="ECO:0007669"/>
    <property type="project" value="TreeGrafter"/>
</dbReference>
<proteinExistence type="predicted"/>
<dbReference type="GO" id="GO:0031037">
    <property type="term" value="P:myosin II filament disassembly"/>
    <property type="evidence" value="ECO:0007669"/>
    <property type="project" value="TreeGrafter"/>
</dbReference>
<dbReference type="Proteomes" id="UP000037035">
    <property type="component" value="Unassembled WGS sequence"/>
</dbReference>
<sequence>HFLWSDASIARSGQLALTLLAGVDYVLFSWAWTQTLTLPFQLLNPTPSTSSNLLHPNISSLLMKHPQQPSKLLLLIPLKLLFLSIGKAKCHKNRLPAPYSKSKKDKPSSSSSNEKSSNHIMINDGIDPQDPNLYAHLKHQLWEMLSPELIKKSLVITPLPTNPLSQITLSHGESHLPNLQTLLSYISKARRKPIPIDNIYEEPNDINQIKPLNQSLISVFSVHKDKPLMVGMIHGPLVQWLV</sequence>
<evidence type="ECO:0000313" key="2">
    <source>
        <dbReference type="EMBL" id="KNZ46799.1"/>
    </source>
</evidence>
<dbReference type="VEuPathDB" id="FungiDB:VP01_6948g1"/>
<evidence type="ECO:0000313" key="3">
    <source>
        <dbReference type="Proteomes" id="UP000037035"/>
    </source>
</evidence>
<dbReference type="AlphaFoldDB" id="A0A0L6UE05"/>
<feature type="non-terminal residue" evidence="2">
    <location>
        <position position="1"/>
    </location>
</feature>
<feature type="non-terminal residue" evidence="2">
    <location>
        <position position="242"/>
    </location>
</feature>
<comment type="caution">
    <text evidence="2">The sequence shown here is derived from an EMBL/GenBank/DDBJ whole genome shotgun (WGS) entry which is preliminary data.</text>
</comment>
<gene>
    <name evidence="2" type="ORF">VP01_6948g1</name>
</gene>